<keyword evidence="3" id="KW-1185">Reference proteome</keyword>
<dbReference type="InterPro" id="IPR013990">
    <property type="entry name" value="WHy-dom"/>
</dbReference>
<proteinExistence type="predicted"/>
<dbReference type="Proteomes" id="UP000243629">
    <property type="component" value="Unassembled WGS sequence"/>
</dbReference>
<organism evidence="2 3">
    <name type="scientific">Halopseudomonas yangmingensis</name>
    <dbReference type="NCBI Taxonomy" id="1720063"/>
    <lineage>
        <taxon>Bacteria</taxon>
        <taxon>Pseudomonadati</taxon>
        <taxon>Pseudomonadota</taxon>
        <taxon>Gammaproteobacteria</taxon>
        <taxon>Pseudomonadales</taxon>
        <taxon>Pseudomonadaceae</taxon>
        <taxon>Halopseudomonas</taxon>
    </lineage>
</organism>
<dbReference type="Gene3D" id="2.60.40.1820">
    <property type="match status" value="1"/>
</dbReference>
<dbReference type="GO" id="GO:0009269">
    <property type="term" value="P:response to desiccation"/>
    <property type="evidence" value="ECO:0007669"/>
    <property type="project" value="InterPro"/>
</dbReference>
<dbReference type="SUPFAM" id="SSF117070">
    <property type="entry name" value="LEA14-like"/>
    <property type="match status" value="1"/>
</dbReference>
<dbReference type="RefSeq" id="WP_093471178.1">
    <property type="nucleotide sequence ID" value="NZ_FOUI01000001.1"/>
</dbReference>
<feature type="domain" description="Water stress and hypersensitive response" evidence="1">
    <location>
        <begin position="32"/>
        <end position="150"/>
    </location>
</feature>
<name>A0A1I4N4E6_9GAMM</name>
<dbReference type="OrthoDB" id="369213at2"/>
<protein>
    <submittedName>
        <fullName evidence="2">LEA14-like dessication related protein</fullName>
    </submittedName>
</protein>
<dbReference type="InterPro" id="IPR004864">
    <property type="entry name" value="LEA_2"/>
</dbReference>
<gene>
    <name evidence="2" type="ORF">SAMN05216217_10151</name>
</gene>
<dbReference type="Pfam" id="PF03168">
    <property type="entry name" value="LEA_2"/>
    <property type="match status" value="1"/>
</dbReference>
<sequence length="157" mass="18267">MFRITPALGTLMLCLWLTGCASIGGHWDKPDVRLADVQMLKGNLWEQQFRVRLRVDNPNPRALPIRGMQYQIHLNDARLATGVSDRHFNVPAYGSEYFDIEVRSNLWRHIGDLIRLVDQQQPIEYRVDGHIRTGLWMAPRLNLEQRGTLNPDNLRLR</sequence>
<dbReference type="PROSITE" id="PS51257">
    <property type="entry name" value="PROKAR_LIPOPROTEIN"/>
    <property type="match status" value="1"/>
</dbReference>
<evidence type="ECO:0000313" key="3">
    <source>
        <dbReference type="Proteomes" id="UP000243629"/>
    </source>
</evidence>
<dbReference type="EMBL" id="FOUI01000001">
    <property type="protein sequence ID" value="SFM10381.1"/>
    <property type="molecule type" value="Genomic_DNA"/>
</dbReference>
<reference evidence="3" key="1">
    <citation type="submission" date="2016-10" db="EMBL/GenBank/DDBJ databases">
        <authorList>
            <person name="Varghese N."/>
            <person name="Submissions S."/>
        </authorList>
    </citation>
    <scope>NUCLEOTIDE SEQUENCE [LARGE SCALE GENOMIC DNA]</scope>
    <source>
        <strain evidence="3">DSM 24213</strain>
    </source>
</reference>
<dbReference type="SMART" id="SM00769">
    <property type="entry name" value="WHy"/>
    <property type="match status" value="1"/>
</dbReference>
<evidence type="ECO:0000313" key="2">
    <source>
        <dbReference type="EMBL" id="SFM10381.1"/>
    </source>
</evidence>
<dbReference type="STRING" id="1720063.SAMN05216217_10151"/>
<dbReference type="AlphaFoldDB" id="A0A1I4N4E6"/>
<accession>A0A1I4N4E6</accession>
<evidence type="ECO:0000259" key="1">
    <source>
        <dbReference type="SMART" id="SM00769"/>
    </source>
</evidence>